<comment type="caution">
    <text evidence="1">The sequence shown here is derived from an EMBL/GenBank/DDBJ whole genome shotgun (WGS) entry which is preliminary data.</text>
</comment>
<gene>
    <name evidence="1" type="ORF">BELL_0778g00010</name>
</gene>
<dbReference type="EMBL" id="PQXM01000776">
    <property type="protein sequence ID" value="TGO69372.1"/>
    <property type="molecule type" value="Genomic_DNA"/>
</dbReference>
<dbReference type="AlphaFoldDB" id="A0A4Z1JD81"/>
<sequence length="177" mass="19523">MHWFSAEENLNTQSSIVNWGGYNADKGIIVVDDVDSRNDFRGPTDPKKLSSSSITYQSFRAIAGTKVGGLKIVVQKNVQNPGSRKMIADAYKSQNLNIDSDTGDWAMDVNNSAKEKAFSTLLGPDNGRPTIYMLTDFHDPLGNKKVTRILTYPYKGCEEEVNDGVGCWHIVLMIGTS</sequence>
<dbReference type="STRING" id="278938.A0A4Z1JD81"/>
<name>A0A4Z1JD81_9HELO</name>
<dbReference type="Proteomes" id="UP000297229">
    <property type="component" value="Unassembled WGS sequence"/>
</dbReference>
<reference evidence="1 2" key="1">
    <citation type="submission" date="2017-12" db="EMBL/GenBank/DDBJ databases">
        <title>Comparative genomics of Botrytis spp.</title>
        <authorList>
            <person name="Valero-Jimenez C.A."/>
            <person name="Tapia P."/>
            <person name="Veloso J."/>
            <person name="Silva-Moreno E."/>
            <person name="Staats M."/>
            <person name="Valdes J.H."/>
            <person name="Van Kan J.A.L."/>
        </authorList>
    </citation>
    <scope>NUCLEOTIDE SEQUENCE [LARGE SCALE GENOMIC DNA]</scope>
    <source>
        <strain evidence="1 2">Be9601</strain>
    </source>
</reference>
<keyword evidence="2" id="KW-1185">Reference proteome</keyword>
<protein>
    <submittedName>
        <fullName evidence="1">Uncharacterized protein</fullName>
    </submittedName>
</protein>
<evidence type="ECO:0000313" key="1">
    <source>
        <dbReference type="EMBL" id="TGO69372.1"/>
    </source>
</evidence>
<accession>A0A4Z1JD81</accession>
<evidence type="ECO:0000313" key="2">
    <source>
        <dbReference type="Proteomes" id="UP000297229"/>
    </source>
</evidence>
<organism evidence="1 2">
    <name type="scientific">Botrytis elliptica</name>
    <dbReference type="NCBI Taxonomy" id="278938"/>
    <lineage>
        <taxon>Eukaryota</taxon>
        <taxon>Fungi</taxon>
        <taxon>Dikarya</taxon>
        <taxon>Ascomycota</taxon>
        <taxon>Pezizomycotina</taxon>
        <taxon>Leotiomycetes</taxon>
        <taxon>Helotiales</taxon>
        <taxon>Sclerotiniaceae</taxon>
        <taxon>Botrytis</taxon>
    </lineage>
</organism>
<proteinExistence type="predicted"/>